<organism evidence="1 2">
    <name type="scientific">Aerococcus christensenii</name>
    <dbReference type="NCBI Taxonomy" id="87541"/>
    <lineage>
        <taxon>Bacteria</taxon>
        <taxon>Bacillati</taxon>
        <taxon>Bacillota</taxon>
        <taxon>Bacilli</taxon>
        <taxon>Lactobacillales</taxon>
        <taxon>Aerococcaceae</taxon>
        <taxon>Aerococcus</taxon>
    </lineage>
</organism>
<dbReference type="Proteomes" id="UP000070422">
    <property type="component" value="Unassembled WGS sequence"/>
</dbReference>
<reference evidence="1 2" key="1">
    <citation type="submission" date="2016-01" db="EMBL/GenBank/DDBJ databases">
        <authorList>
            <person name="Oliw E.H."/>
        </authorList>
    </citation>
    <scope>NUCLEOTIDE SEQUENCE [LARGE SCALE GENOMIC DNA]</scope>
    <source>
        <strain evidence="1 2">KA00635</strain>
    </source>
</reference>
<proteinExistence type="predicted"/>
<dbReference type="AlphaFoldDB" id="A0A133XSY0"/>
<accession>A0A133XSY0</accession>
<sequence length="84" mass="9492">MYTGIKGVRPMPIKARKVGNSLTLTVPNTLNIPEGALFSVKREGTALVYTPIQTNPFETDELMAYQAAFQQEEWETELLDSEWD</sequence>
<dbReference type="SUPFAM" id="SSF89447">
    <property type="entry name" value="AbrB/MazE/MraZ-like"/>
    <property type="match status" value="1"/>
</dbReference>
<dbReference type="InterPro" id="IPR037914">
    <property type="entry name" value="SpoVT-AbrB_sf"/>
</dbReference>
<protein>
    <submittedName>
        <fullName evidence="1">Toxin-antitoxin system, antitoxin component, AbrB domain protein</fullName>
    </submittedName>
</protein>
<gene>
    <name evidence="1" type="ORF">HMPREF3187_01545</name>
</gene>
<comment type="caution">
    <text evidence="1">The sequence shown here is derived from an EMBL/GenBank/DDBJ whole genome shotgun (WGS) entry which is preliminary data.</text>
</comment>
<dbReference type="PATRIC" id="fig|87541.4.peg.1532"/>
<dbReference type="EMBL" id="LSCQ01000086">
    <property type="protein sequence ID" value="KXB34043.1"/>
    <property type="molecule type" value="Genomic_DNA"/>
</dbReference>
<name>A0A133XSY0_9LACT</name>
<evidence type="ECO:0000313" key="2">
    <source>
        <dbReference type="Proteomes" id="UP000070422"/>
    </source>
</evidence>
<evidence type="ECO:0000313" key="1">
    <source>
        <dbReference type="EMBL" id="KXB34043.1"/>
    </source>
</evidence>